<gene>
    <name evidence="8" type="ORF">ENH14_02400</name>
</gene>
<feature type="transmembrane region" description="Helical" evidence="7">
    <location>
        <begin position="393"/>
        <end position="414"/>
    </location>
</feature>
<evidence type="ECO:0000256" key="3">
    <source>
        <dbReference type="ARBA" id="ARBA00022475"/>
    </source>
</evidence>
<keyword evidence="6 7" id="KW-0472">Membrane</keyword>
<evidence type="ECO:0000256" key="7">
    <source>
        <dbReference type="SAM" id="Phobius"/>
    </source>
</evidence>
<reference evidence="8" key="1">
    <citation type="journal article" date="2020" name="mSystems">
        <title>Genome- and Community-Level Interaction Insights into Carbon Utilization and Element Cycling Functions of Hydrothermarchaeota in Hydrothermal Sediment.</title>
        <authorList>
            <person name="Zhou Z."/>
            <person name="Liu Y."/>
            <person name="Xu W."/>
            <person name="Pan J."/>
            <person name="Luo Z.H."/>
            <person name="Li M."/>
        </authorList>
    </citation>
    <scope>NUCLEOTIDE SEQUENCE [LARGE SCALE GENOMIC DNA]</scope>
    <source>
        <strain evidence="8">HyVt-28</strain>
    </source>
</reference>
<keyword evidence="4 7" id="KW-0812">Transmembrane</keyword>
<feature type="transmembrane region" description="Helical" evidence="7">
    <location>
        <begin position="63"/>
        <end position="82"/>
    </location>
</feature>
<dbReference type="PANTHER" id="PTHR43549:SF2">
    <property type="entry name" value="MULTIDRUG RESISTANCE PROTEIN NORM-RELATED"/>
    <property type="match status" value="1"/>
</dbReference>
<comment type="subcellular location">
    <subcellularLocation>
        <location evidence="1">Cell membrane</location>
        <topology evidence="1">Multi-pass membrane protein</topology>
    </subcellularLocation>
</comment>
<feature type="transmembrane region" description="Helical" evidence="7">
    <location>
        <begin position="288"/>
        <end position="311"/>
    </location>
</feature>
<organism evidence="8">
    <name type="scientific">candidate division WOR-3 bacterium</name>
    <dbReference type="NCBI Taxonomy" id="2052148"/>
    <lineage>
        <taxon>Bacteria</taxon>
        <taxon>Bacteria division WOR-3</taxon>
    </lineage>
</organism>
<evidence type="ECO:0000313" key="8">
    <source>
        <dbReference type="EMBL" id="HDL60286.1"/>
    </source>
</evidence>
<dbReference type="Proteomes" id="UP000886381">
    <property type="component" value="Unassembled WGS sequence"/>
</dbReference>
<dbReference type="GO" id="GO:0005886">
    <property type="term" value="C:plasma membrane"/>
    <property type="evidence" value="ECO:0007669"/>
    <property type="project" value="UniProtKB-SubCell"/>
</dbReference>
<proteinExistence type="predicted"/>
<dbReference type="PIRSF" id="PIRSF006603">
    <property type="entry name" value="DinF"/>
    <property type="match status" value="1"/>
</dbReference>
<feature type="transmembrane region" description="Helical" evidence="7">
    <location>
        <begin position="171"/>
        <end position="191"/>
    </location>
</feature>
<evidence type="ECO:0000256" key="4">
    <source>
        <dbReference type="ARBA" id="ARBA00022692"/>
    </source>
</evidence>
<dbReference type="InterPro" id="IPR048279">
    <property type="entry name" value="MdtK-like"/>
</dbReference>
<dbReference type="AlphaFoldDB" id="A0A7V0LV34"/>
<evidence type="ECO:0000256" key="2">
    <source>
        <dbReference type="ARBA" id="ARBA00022448"/>
    </source>
</evidence>
<keyword evidence="3" id="KW-1003">Cell membrane</keyword>
<accession>A0A7V0LV34</accession>
<feature type="transmembrane region" description="Helical" evidence="7">
    <location>
        <begin position="245"/>
        <end position="268"/>
    </location>
</feature>
<comment type="caution">
    <text evidence="8">The sequence shown here is derived from an EMBL/GenBank/DDBJ whole genome shotgun (WGS) entry which is preliminary data.</text>
</comment>
<dbReference type="InterPro" id="IPR052031">
    <property type="entry name" value="Membrane_Transporter-Flippase"/>
</dbReference>
<name>A0A7V0LV34_UNCW3</name>
<keyword evidence="2" id="KW-0813">Transport</keyword>
<feature type="transmembrane region" description="Helical" evidence="7">
    <location>
        <begin position="362"/>
        <end position="381"/>
    </location>
</feature>
<feature type="transmembrane region" description="Helical" evidence="7">
    <location>
        <begin position="20"/>
        <end position="43"/>
    </location>
</feature>
<feature type="transmembrane region" description="Helical" evidence="7">
    <location>
        <begin position="332"/>
        <end position="350"/>
    </location>
</feature>
<dbReference type="CDD" id="cd13147">
    <property type="entry name" value="MATE_MJ0709_like"/>
    <property type="match status" value="1"/>
</dbReference>
<dbReference type="InterPro" id="IPR002528">
    <property type="entry name" value="MATE_fam"/>
</dbReference>
<evidence type="ECO:0000256" key="6">
    <source>
        <dbReference type="ARBA" id="ARBA00023136"/>
    </source>
</evidence>
<protein>
    <submittedName>
        <fullName evidence="8">MATE family efflux transporter</fullName>
    </submittedName>
</protein>
<evidence type="ECO:0000256" key="1">
    <source>
        <dbReference type="ARBA" id="ARBA00004651"/>
    </source>
</evidence>
<dbReference type="PANTHER" id="PTHR43549">
    <property type="entry name" value="MULTIDRUG RESISTANCE PROTEIN YPNP-RELATED"/>
    <property type="match status" value="1"/>
</dbReference>
<feature type="transmembrane region" description="Helical" evidence="7">
    <location>
        <begin position="136"/>
        <end position="159"/>
    </location>
</feature>
<feature type="transmembrane region" description="Helical" evidence="7">
    <location>
        <begin position="426"/>
        <end position="447"/>
    </location>
</feature>
<dbReference type="EMBL" id="DRDR01000100">
    <property type="protein sequence ID" value="HDL60286.1"/>
    <property type="molecule type" value="Genomic_DNA"/>
</dbReference>
<dbReference type="GO" id="GO:0015297">
    <property type="term" value="F:antiporter activity"/>
    <property type="evidence" value="ECO:0007669"/>
    <property type="project" value="InterPro"/>
</dbReference>
<evidence type="ECO:0000256" key="5">
    <source>
        <dbReference type="ARBA" id="ARBA00022989"/>
    </source>
</evidence>
<dbReference type="GO" id="GO:0042910">
    <property type="term" value="F:xenobiotic transmembrane transporter activity"/>
    <property type="evidence" value="ECO:0007669"/>
    <property type="project" value="InterPro"/>
</dbReference>
<keyword evidence="5 7" id="KW-1133">Transmembrane helix</keyword>
<sequence length="466" mass="50523">MYKTTRGVRLLLQDPERSLLKIAIPTIVANAIQTLYNFVDAIWVSGLKQAAFGLAGIGLTQPFAFALIALSNGIGIGTNSLISRSIGAKDKRGADLAGEHGIVFSMIVSFSIAIPLVILAPWIFKTMGAGKSQPYAVAYSRIIFGGGPVLFLSVILTAILRAEGDTKRAMYAMAGGSILNMVLDPIFIYLLHLGVMGAAIATVISRFIATMPVIYWIFMKKDTFISLNLKIFKFKTRIIKEIAKVGLPASLSQLSMSLGILFFNSLILNIAGPQGVTVYITGNRIKSLAILPALGISAALISIVGAWWGAGRKDMVRRAIIHAWKTGVKMEFFIALIVFIFAPTLTAIFINDPSMEALRIDIITYLRISSISFIFIPIGMFTSSSFNGMGKGINALILTFLRVLIVSFPSAIFYAKTLKLGLQGVWIGIVTGSITAAITGISWLYIAGILRRETNERYDHKGSPKE</sequence>
<dbReference type="NCBIfam" id="TIGR00797">
    <property type="entry name" value="matE"/>
    <property type="match status" value="1"/>
</dbReference>
<feature type="transmembrane region" description="Helical" evidence="7">
    <location>
        <begin position="102"/>
        <end position="124"/>
    </location>
</feature>
<feature type="transmembrane region" description="Helical" evidence="7">
    <location>
        <begin position="197"/>
        <end position="218"/>
    </location>
</feature>
<dbReference type="Pfam" id="PF01554">
    <property type="entry name" value="MatE"/>
    <property type="match status" value="2"/>
</dbReference>